<proteinExistence type="predicted"/>
<dbReference type="InterPro" id="IPR036397">
    <property type="entry name" value="RNaseH_sf"/>
</dbReference>
<dbReference type="Proteomes" id="UP001458880">
    <property type="component" value="Unassembled WGS sequence"/>
</dbReference>
<dbReference type="PROSITE" id="PS50994">
    <property type="entry name" value="INTEGRASE"/>
    <property type="match status" value="1"/>
</dbReference>
<dbReference type="InterPro" id="IPR001584">
    <property type="entry name" value="Integrase_cat-core"/>
</dbReference>
<dbReference type="GO" id="GO:0015074">
    <property type="term" value="P:DNA integration"/>
    <property type="evidence" value="ECO:0007669"/>
    <property type="project" value="InterPro"/>
</dbReference>
<evidence type="ECO:0000259" key="2">
    <source>
        <dbReference type="PROSITE" id="PS50994"/>
    </source>
</evidence>
<evidence type="ECO:0000256" key="1">
    <source>
        <dbReference type="SAM" id="MobiDB-lite"/>
    </source>
</evidence>
<dbReference type="PANTHER" id="PTHR37984">
    <property type="entry name" value="PROTEIN CBG26694"/>
    <property type="match status" value="1"/>
</dbReference>
<dbReference type="EMBL" id="JASPKY010000768">
    <property type="protein sequence ID" value="KAK9685586.1"/>
    <property type="molecule type" value="Genomic_DNA"/>
</dbReference>
<gene>
    <name evidence="3" type="ORF">QE152_g37925</name>
</gene>
<keyword evidence="4" id="KW-1185">Reference proteome</keyword>
<reference evidence="3 4" key="1">
    <citation type="journal article" date="2024" name="BMC Genomics">
        <title>De novo assembly and annotation of Popillia japonica's genome with initial clues to its potential as an invasive pest.</title>
        <authorList>
            <person name="Cucini C."/>
            <person name="Boschi S."/>
            <person name="Funari R."/>
            <person name="Cardaioli E."/>
            <person name="Iannotti N."/>
            <person name="Marturano G."/>
            <person name="Paoli F."/>
            <person name="Bruttini M."/>
            <person name="Carapelli A."/>
            <person name="Frati F."/>
            <person name="Nardi F."/>
        </authorList>
    </citation>
    <scope>NUCLEOTIDE SEQUENCE [LARGE SCALE GENOMIC DNA]</scope>
    <source>
        <strain evidence="3">DMR45628</strain>
    </source>
</reference>
<feature type="domain" description="Integrase catalytic" evidence="2">
    <location>
        <begin position="6"/>
        <end position="170"/>
    </location>
</feature>
<dbReference type="AlphaFoldDB" id="A0AAW1I924"/>
<dbReference type="Gene3D" id="3.30.420.10">
    <property type="entry name" value="Ribonuclease H-like superfamily/Ribonuclease H"/>
    <property type="match status" value="1"/>
</dbReference>
<evidence type="ECO:0000313" key="4">
    <source>
        <dbReference type="Proteomes" id="UP001458880"/>
    </source>
</evidence>
<sequence length="376" mass="43581">MIPHVVPDIPWEKIGIDIFETPKGKYILAVDYYSKFVEMMLIPTTSLDPIVSFLKQIFTRHGIPKIVMSDNGPPFNKFGPNYINLCLLELMNTPISSTIPSPAQILYNRRLRTILPIKDSLLKPKLTSLSSLSKVRSQLELRQDKMKQYFDKTAKTLPDLREGEVVKVKNFNSRNWLDGVIVGKRDNYPRSYNVRVFQTNKIIRRNRIHLRSTKGQSQNTRQVYTNYDIPPTLVTHYGNTRTETLNPVNADNVDNKGNIQQTRSGRHIKAPDLREGEVVKVKNFNSRNWLDGVIVGKRDNYPRSYNGEVVKVKNFNSRNWLDGVIVGKRDNYPRSYNGHAFKMVDMSESKRKRDKIRRKVPEKKQNCQEESNNDSQ</sequence>
<protein>
    <recommendedName>
        <fullName evidence="2">Integrase catalytic domain-containing protein</fullName>
    </recommendedName>
</protein>
<feature type="compositionally biased region" description="Basic residues" evidence="1">
    <location>
        <begin position="352"/>
        <end position="361"/>
    </location>
</feature>
<organism evidence="3 4">
    <name type="scientific">Popillia japonica</name>
    <name type="common">Japanese beetle</name>
    <dbReference type="NCBI Taxonomy" id="7064"/>
    <lineage>
        <taxon>Eukaryota</taxon>
        <taxon>Metazoa</taxon>
        <taxon>Ecdysozoa</taxon>
        <taxon>Arthropoda</taxon>
        <taxon>Hexapoda</taxon>
        <taxon>Insecta</taxon>
        <taxon>Pterygota</taxon>
        <taxon>Neoptera</taxon>
        <taxon>Endopterygota</taxon>
        <taxon>Coleoptera</taxon>
        <taxon>Polyphaga</taxon>
        <taxon>Scarabaeiformia</taxon>
        <taxon>Scarabaeidae</taxon>
        <taxon>Rutelinae</taxon>
        <taxon>Popillia</taxon>
    </lineage>
</organism>
<dbReference type="PANTHER" id="PTHR37984:SF9">
    <property type="entry name" value="INTEGRASE CATALYTIC DOMAIN-CONTAINING PROTEIN"/>
    <property type="match status" value="1"/>
</dbReference>
<accession>A0AAW1I924</accession>
<dbReference type="InterPro" id="IPR012337">
    <property type="entry name" value="RNaseH-like_sf"/>
</dbReference>
<evidence type="ECO:0000313" key="3">
    <source>
        <dbReference type="EMBL" id="KAK9685586.1"/>
    </source>
</evidence>
<dbReference type="SUPFAM" id="SSF53098">
    <property type="entry name" value="Ribonuclease H-like"/>
    <property type="match status" value="1"/>
</dbReference>
<name>A0AAW1I924_POPJA</name>
<dbReference type="InterPro" id="IPR050951">
    <property type="entry name" value="Retrovirus_Pol_polyprotein"/>
</dbReference>
<feature type="region of interest" description="Disordered" evidence="1">
    <location>
        <begin position="346"/>
        <end position="376"/>
    </location>
</feature>
<comment type="caution">
    <text evidence="3">The sequence shown here is derived from an EMBL/GenBank/DDBJ whole genome shotgun (WGS) entry which is preliminary data.</text>
</comment>
<dbReference type="GO" id="GO:0003676">
    <property type="term" value="F:nucleic acid binding"/>
    <property type="evidence" value="ECO:0007669"/>
    <property type="project" value="InterPro"/>
</dbReference>